<evidence type="ECO:0000313" key="3">
    <source>
        <dbReference type="Proteomes" id="UP000680866"/>
    </source>
</evidence>
<evidence type="ECO:0000313" key="2">
    <source>
        <dbReference type="EMBL" id="BCJ69723.1"/>
    </source>
</evidence>
<protein>
    <submittedName>
        <fullName evidence="2">Uncharacterized protein</fullName>
    </submittedName>
</protein>
<sequence length="85" mass="7962">MVKKALQIWFWAIVAGGLVGGVDGIEAMFCLGLVIGGFWLFAELDDSGSSGGDKWSAGSGGAGAGGEGSSGCGGGGCGGGCGGGD</sequence>
<dbReference type="Proteomes" id="UP000680866">
    <property type="component" value="Chromosome"/>
</dbReference>
<name>A0A810NE05_9ACTN</name>
<feature type="region of interest" description="Disordered" evidence="1">
    <location>
        <begin position="47"/>
        <end position="85"/>
    </location>
</feature>
<organism evidence="2 3">
    <name type="scientific">Polymorphospora rubra</name>
    <dbReference type="NCBI Taxonomy" id="338584"/>
    <lineage>
        <taxon>Bacteria</taxon>
        <taxon>Bacillati</taxon>
        <taxon>Actinomycetota</taxon>
        <taxon>Actinomycetes</taxon>
        <taxon>Micromonosporales</taxon>
        <taxon>Micromonosporaceae</taxon>
        <taxon>Polymorphospora</taxon>
    </lineage>
</organism>
<reference evidence="2" key="1">
    <citation type="submission" date="2020-08" db="EMBL/GenBank/DDBJ databases">
        <title>Whole genome shotgun sequence of Polymorphospora rubra NBRC 101157.</title>
        <authorList>
            <person name="Komaki H."/>
            <person name="Tamura T."/>
        </authorList>
    </citation>
    <scope>NUCLEOTIDE SEQUENCE</scope>
    <source>
        <strain evidence="2">NBRC 101157</strain>
    </source>
</reference>
<proteinExistence type="predicted"/>
<keyword evidence="3" id="KW-1185">Reference proteome</keyword>
<evidence type="ECO:0000256" key="1">
    <source>
        <dbReference type="SAM" id="MobiDB-lite"/>
    </source>
</evidence>
<gene>
    <name evidence="2" type="ORF">Prubr_67440</name>
</gene>
<dbReference type="AlphaFoldDB" id="A0A810NE05"/>
<accession>A0A810NE05</accession>
<dbReference type="EMBL" id="AP023359">
    <property type="protein sequence ID" value="BCJ69723.1"/>
    <property type="molecule type" value="Genomic_DNA"/>
</dbReference>
<feature type="compositionally biased region" description="Gly residues" evidence="1">
    <location>
        <begin position="58"/>
        <end position="85"/>
    </location>
</feature>
<dbReference type="KEGG" id="pry:Prubr_67440"/>